<dbReference type="InterPro" id="IPR004358">
    <property type="entry name" value="Sig_transdc_His_kin-like_C"/>
</dbReference>
<dbReference type="NCBIfam" id="TIGR00229">
    <property type="entry name" value="sensory_box"/>
    <property type="match status" value="3"/>
</dbReference>
<dbReference type="InterPro" id="IPR011006">
    <property type="entry name" value="CheY-like_superfamily"/>
</dbReference>
<evidence type="ECO:0000313" key="8">
    <source>
        <dbReference type="Proteomes" id="UP000179145"/>
    </source>
</evidence>
<evidence type="ECO:0000256" key="1">
    <source>
        <dbReference type="ARBA" id="ARBA00000085"/>
    </source>
</evidence>
<protein>
    <recommendedName>
        <fullName evidence="2">histidine kinase</fullName>
        <ecNumber evidence="2">2.7.13.3</ecNumber>
    </recommendedName>
</protein>
<dbReference type="InterPro" id="IPR000014">
    <property type="entry name" value="PAS"/>
</dbReference>
<dbReference type="EC" id="2.7.13.3" evidence="2"/>
<dbReference type="Gene3D" id="3.30.450.40">
    <property type="match status" value="1"/>
</dbReference>
<dbReference type="CDD" id="cd16919">
    <property type="entry name" value="HATPase_CckA-like"/>
    <property type="match status" value="1"/>
</dbReference>
<sequence>MKPHVDTDKASPDLSDNGQGDEIAELRRKLALAERRIETSEARHRAVLDSAVDYAIIVMDMKGMITQWSEGAYRILGWTESEILGKPADCIFTPGDRQKNVPASEMQVALTLGRASDERWHMRKNGTTFWASGEMMPLLDIEGSVAGLIKVLRDRTKEREAAEKIRQNAQFLRSVLASSGDCIKVLDLDAKLLFMSEGGQRVMEVSDFNAIKGCLWPDFWYGNGHAAALEALQVARTGGVGHFQGLAVTMNGTSKWWDVQVTPILDANGKPERLLAVSRDVTEVYEARERIELALNAGAVAGTWIWDIQADRFTGDHRFARTCCLDPAQLAAGLPFGEILASIHPSDRAGVEDSLAKAIKEGNRYFLEYRVRQPDGSWLWVEASGHCERNFDDKPYRFPGALVDIDRRKRHEMRREALLELGETLRALSETADENAMAHAAAEAMGRTLNVSRAGYGDVDETQDLVTVEQDWCADPSIISIVGQHRITRHGHYGELLKRGEIVSIADIEKDPYTQNHSEPLQAIGIRALLNVPLMQSGRFVALLFLNNTTPRVWTDDEIAFVRAVADRTWAAMEQAEAETKLRQLNQTLETEVAARTADRNRLWQLSNDIMLIATMEGKIIAINPAWTEMLGWENDDLIGSNILDILHPDDLAVTVAGRKDIAAGRTLMRFENRYRHKLGGYRWISWTAGPGDGLLIGVGRDVTEEKERIAALKQTEEQLRQSQKMEAVGQLTGGLAHDFNNLLTGINGSLELLQIRIAQGRIKDVDRYINAAQGAAKRAAALTHRLLAFSRRQTLDPKPTNINELVQGMEELIQRAVGLEITVAPIVEGKELWSTMVDPGQLENALLNLCINARDAMSDGGKITIKTGNHWFDQRETTDLGLAPGPYVSLCISDTGIGMTSDVAAKAFDPFFTTKPIGQGTGLGLSMIYGFVKQSGGQVRIYSEIGQGTTVCLYLPRYYGVTETPETLPDLKNTPRAEQGETVLVVDDEPTVRMLVTELLEDLDYTAVVAADGPAALEILQSDIRVDLLVTDVGLPGGLNGRQVADAARVARPALKVLFITGYAERAVIDRGHLDRGMHVLTKPFTMEALASRIKSLISD</sequence>
<evidence type="ECO:0000256" key="5">
    <source>
        <dbReference type="ARBA" id="ARBA00022777"/>
    </source>
</evidence>
<accession>A0A1D8UQC9</accession>
<evidence type="ECO:0000256" key="6">
    <source>
        <dbReference type="SAM" id="MobiDB-lite"/>
    </source>
</evidence>
<dbReference type="CDD" id="cd18161">
    <property type="entry name" value="REC_hyHK_blue-like"/>
    <property type="match status" value="1"/>
</dbReference>
<dbReference type="SUPFAM" id="SSF55785">
    <property type="entry name" value="PYP-like sensor domain (PAS domain)"/>
    <property type="match status" value="4"/>
</dbReference>
<dbReference type="PROSITE" id="PS50109">
    <property type="entry name" value="HIS_KIN"/>
    <property type="match status" value="1"/>
</dbReference>
<dbReference type="Pfam" id="PF01590">
    <property type="entry name" value="GAF"/>
    <property type="match status" value="1"/>
</dbReference>
<dbReference type="InterPro" id="IPR003018">
    <property type="entry name" value="GAF"/>
</dbReference>
<dbReference type="Pfam" id="PF02518">
    <property type="entry name" value="HATPase_c"/>
    <property type="match status" value="1"/>
</dbReference>
<evidence type="ECO:0000256" key="4">
    <source>
        <dbReference type="ARBA" id="ARBA00022679"/>
    </source>
</evidence>
<dbReference type="PROSITE" id="PS50112">
    <property type="entry name" value="PAS"/>
    <property type="match status" value="2"/>
</dbReference>
<dbReference type="SUPFAM" id="SSF47384">
    <property type="entry name" value="Homodimeric domain of signal transducing histidine kinase"/>
    <property type="match status" value="1"/>
</dbReference>
<dbReference type="GO" id="GO:0000155">
    <property type="term" value="F:phosphorelay sensor kinase activity"/>
    <property type="evidence" value="ECO:0007669"/>
    <property type="project" value="InterPro"/>
</dbReference>
<dbReference type="eggNOG" id="COG0784">
    <property type="taxonomic scope" value="Bacteria"/>
</dbReference>
<organism evidence="7 8">
    <name type="scientific">Kozakia baliensis</name>
    <dbReference type="NCBI Taxonomy" id="153496"/>
    <lineage>
        <taxon>Bacteria</taxon>
        <taxon>Pseudomonadati</taxon>
        <taxon>Pseudomonadota</taxon>
        <taxon>Alphaproteobacteria</taxon>
        <taxon>Acetobacterales</taxon>
        <taxon>Acetobacteraceae</taxon>
        <taxon>Kozakia</taxon>
    </lineage>
</organism>
<keyword evidence="4" id="KW-0808">Transferase</keyword>
<dbReference type="InterPro" id="IPR029016">
    <property type="entry name" value="GAF-like_dom_sf"/>
</dbReference>
<reference evidence="7 8" key="1">
    <citation type="journal article" date="2016" name="Microb. Cell Fact.">
        <title>Dissection of exopolysaccharide biosynthesis in Kozakia baliensis.</title>
        <authorList>
            <person name="Brandt J.U."/>
            <person name="Jakob F."/>
            <person name="Behr J."/>
            <person name="Geissler A.J."/>
            <person name="Vogel R.F."/>
        </authorList>
    </citation>
    <scope>NUCLEOTIDE SEQUENCE [LARGE SCALE GENOMIC DNA]</scope>
    <source>
        <strain evidence="7 8">DSM 14400</strain>
    </source>
</reference>
<dbReference type="Gene3D" id="3.40.50.2300">
    <property type="match status" value="1"/>
</dbReference>
<dbReference type="CDD" id="cd00082">
    <property type="entry name" value="HisKA"/>
    <property type="match status" value="1"/>
</dbReference>
<dbReference type="Proteomes" id="UP000179145">
    <property type="component" value="Chromosome"/>
</dbReference>
<evidence type="ECO:0000313" key="7">
    <source>
        <dbReference type="EMBL" id="AOX15850.1"/>
    </source>
</evidence>
<dbReference type="PANTHER" id="PTHR43065">
    <property type="entry name" value="SENSOR HISTIDINE KINASE"/>
    <property type="match status" value="1"/>
</dbReference>
<dbReference type="SUPFAM" id="SSF55781">
    <property type="entry name" value="GAF domain-like"/>
    <property type="match status" value="1"/>
</dbReference>
<dbReference type="AlphaFoldDB" id="A0A1D8UQC9"/>
<dbReference type="InterPro" id="IPR035965">
    <property type="entry name" value="PAS-like_dom_sf"/>
</dbReference>
<dbReference type="InterPro" id="IPR013655">
    <property type="entry name" value="PAS_fold_3"/>
</dbReference>
<dbReference type="EMBL" id="CP014674">
    <property type="protein sequence ID" value="AOX15850.1"/>
    <property type="molecule type" value="Genomic_DNA"/>
</dbReference>
<dbReference type="InterPro" id="IPR003661">
    <property type="entry name" value="HisK_dim/P_dom"/>
</dbReference>
<dbReference type="InterPro" id="IPR036890">
    <property type="entry name" value="HATPase_C_sf"/>
</dbReference>
<dbReference type="SMART" id="SM00387">
    <property type="entry name" value="HATPase_c"/>
    <property type="match status" value="1"/>
</dbReference>
<dbReference type="InterPro" id="IPR000700">
    <property type="entry name" value="PAS-assoc_C"/>
</dbReference>
<dbReference type="STRING" id="153496.A0U89_00445"/>
<dbReference type="Gene3D" id="3.30.450.20">
    <property type="entry name" value="PAS domain"/>
    <property type="match status" value="4"/>
</dbReference>
<dbReference type="PANTHER" id="PTHR43065:SF42">
    <property type="entry name" value="TWO-COMPONENT SENSOR PPRA"/>
    <property type="match status" value="1"/>
</dbReference>
<feature type="compositionally biased region" description="Basic and acidic residues" evidence="6">
    <location>
        <begin position="1"/>
        <end position="11"/>
    </location>
</feature>
<dbReference type="Pfam" id="PF08447">
    <property type="entry name" value="PAS_3"/>
    <property type="match status" value="2"/>
</dbReference>
<comment type="catalytic activity">
    <reaction evidence="1">
        <text>ATP + protein L-histidine = ADP + protein N-phospho-L-histidine.</text>
        <dbReference type="EC" id="2.7.13.3"/>
    </reaction>
</comment>
<dbReference type="PRINTS" id="PR00344">
    <property type="entry name" value="BCTRLSENSOR"/>
</dbReference>
<evidence type="ECO:0000256" key="2">
    <source>
        <dbReference type="ARBA" id="ARBA00012438"/>
    </source>
</evidence>
<dbReference type="SMART" id="SM00388">
    <property type="entry name" value="HisKA"/>
    <property type="match status" value="1"/>
</dbReference>
<keyword evidence="5" id="KW-0418">Kinase</keyword>
<keyword evidence="3" id="KW-0597">Phosphoprotein</keyword>
<name>A0A1D8UQC9_9PROT</name>
<dbReference type="InterPro" id="IPR005467">
    <property type="entry name" value="His_kinase_dom"/>
</dbReference>
<dbReference type="PROSITE" id="PS50113">
    <property type="entry name" value="PAC"/>
    <property type="match status" value="3"/>
</dbReference>
<dbReference type="SMART" id="SM00091">
    <property type="entry name" value="PAS"/>
    <property type="match status" value="4"/>
</dbReference>
<feature type="region of interest" description="Disordered" evidence="6">
    <location>
        <begin position="1"/>
        <end position="20"/>
    </location>
</feature>
<dbReference type="InterPro" id="IPR001789">
    <property type="entry name" value="Sig_transdc_resp-reg_receiver"/>
</dbReference>
<proteinExistence type="predicted"/>
<dbReference type="SMART" id="SM00448">
    <property type="entry name" value="REC"/>
    <property type="match status" value="1"/>
</dbReference>
<dbReference type="eggNOG" id="COG4191">
    <property type="taxonomic scope" value="Bacteria"/>
</dbReference>
<dbReference type="PROSITE" id="PS50110">
    <property type="entry name" value="RESPONSE_REGULATORY"/>
    <property type="match status" value="1"/>
</dbReference>
<dbReference type="SUPFAM" id="SSF55874">
    <property type="entry name" value="ATPase domain of HSP90 chaperone/DNA topoisomerase II/histidine kinase"/>
    <property type="match status" value="1"/>
</dbReference>
<dbReference type="SMART" id="SM00065">
    <property type="entry name" value="GAF"/>
    <property type="match status" value="1"/>
</dbReference>
<dbReference type="InterPro" id="IPR003594">
    <property type="entry name" value="HATPase_dom"/>
</dbReference>
<dbReference type="Pfam" id="PF08448">
    <property type="entry name" value="PAS_4"/>
    <property type="match status" value="1"/>
</dbReference>
<dbReference type="Gene3D" id="3.30.565.10">
    <property type="entry name" value="Histidine kinase-like ATPase, C-terminal domain"/>
    <property type="match status" value="1"/>
</dbReference>
<dbReference type="Gene3D" id="1.10.287.130">
    <property type="match status" value="1"/>
</dbReference>
<dbReference type="Pfam" id="PF00072">
    <property type="entry name" value="Response_reg"/>
    <property type="match status" value="1"/>
</dbReference>
<dbReference type="CDD" id="cd00130">
    <property type="entry name" value="PAS"/>
    <property type="match status" value="3"/>
</dbReference>
<keyword evidence="8" id="KW-1185">Reference proteome</keyword>
<dbReference type="InterPro" id="IPR013656">
    <property type="entry name" value="PAS_4"/>
</dbReference>
<dbReference type="InterPro" id="IPR036097">
    <property type="entry name" value="HisK_dim/P_sf"/>
</dbReference>
<dbReference type="KEGG" id="kba:A0U89_00445"/>
<evidence type="ECO:0000256" key="3">
    <source>
        <dbReference type="ARBA" id="ARBA00022553"/>
    </source>
</evidence>
<dbReference type="SMART" id="SM00086">
    <property type="entry name" value="PAC"/>
    <property type="match status" value="4"/>
</dbReference>
<dbReference type="Pfam" id="PF13426">
    <property type="entry name" value="PAS_9"/>
    <property type="match status" value="1"/>
</dbReference>
<dbReference type="Pfam" id="PF00512">
    <property type="entry name" value="HisKA"/>
    <property type="match status" value="1"/>
</dbReference>
<gene>
    <name evidence="7" type="ORF">A0U89_00445</name>
</gene>
<dbReference type="SUPFAM" id="SSF52172">
    <property type="entry name" value="CheY-like"/>
    <property type="match status" value="1"/>
</dbReference>
<dbReference type="InterPro" id="IPR001610">
    <property type="entry name" value="PAC"/>
</dbReference>